<evidence type="ECO:0000256" key="1">
    <source>
        <dbReference type="ARBA" id="ARBA00022723"/>
    </source>
</evidence>
<comment type="caution">
    <text evidence="7">The sequence shown here is derived from an EMBL/GenBank/DDBJ whole genome shotgun (WGS) entry which is preliminary data.</text>
</comment>
<evidence type="ECO:0000313" key="7">
    <source>
        <dbReference type="EMBL" id="GHO90523.1"/>
    </source>
</evidence>
<dbReference type="CDD" id="cd04202">
    <property type="entry name" value="CuRO_D2_2dMcoN_like"/>
    <property type="match status" value="1"/>
</dbReference>
<evidence type="ECO:0008006" key="9">
    <source>
        <dbReference type="Google" id="ProtNLM"/>
    </source>
</evidence>
<organism evidence="7 8">
    <name type="scientific">Reticulibacter mediterranei</name>
    <dbReference type="NCBI Taxonomy" id="2778369"/>
    <lineage>
        <taxon>Bacteria</taxon>
        <taxon>Bacillati</taxon>
        <taxon>Chloroflexota</taxon>
        <taxon>Ktedonobacteria</taxon>
        <taxon>Ktedonobacterales</taxon>
        <taxon>Reticulibacteraceae</taxon>
        <taxon>Reticulibacter</taxon>
    </lineage>
</organism>
<evidence type="ECO:0000256" key="4">
    <source>
        <dbReference type="SAM" id="Phobius"/>
    </source>
</evidence>
<feature type="transmembrane region" description="Helical" evidence="4">
    <location>
        <begin position="111"/>
        <end position="130"/>
    </location>
</feature>
<dbReference type="InterPro" id="IPR011706">
    <property type="entry name" value="Cu-oxidase_C"/>
</dbReference>
<feature type="domain" description="Plastocyanin-like" evidence="5">
    <location>
        <begin position="517"/>
        <end position="620"/>
    </location>
</feature>
<dbReference type="InterPro" id="IPR002355">
    <property type="entry name" value="Cu_oxidase_Cu_BS"/>
</dbReference>
<keyword evidence="4" id="KW-0472">Membrane</keyword>
<evidence type="ECO:0000259" key="5">
    <source>
        <dbReference type="Pfam" id="PF07731"/>
    </source>
</evidence>
<dbReference type="Pfam" id="PF07732">
    <property type="entry name" value="Cu-oxidase_3"/>
    <property type="match status" value="1"/>
</dbReference>
<dbReference type="InterPro" id="IPR011707">
    <property type="entry name" value="Cu-oxidase-like_N"/>
</dbReference>
<dbReference type="GO" id="GO:0016491">
    <property type="term" value="F:oxidoreductase activity"/>
    <property type="evidence" value="ECO:0007669"/>
    <property type="project" value="UniProtKB-KW"/>
</dbReference>
<keyword evidence="8" id="KW-1185">Reference proteome</keyword>
<evidence type="ECO:0000313" key="8">
    <source>
        <dbReference type="Proteomes" id="UP000597444"/>
    </source>
</evidence>
<feature type="transmembrane region" description="Helical" evidence="4">
    <location>
        <begin position="47"/>
        <end position="66"/>
    </location>
</feature>
<keyword evidence="1" id="KW-0479">Metal-binding</keyword>
<gene>
    <name evidence="7" type="ORF">KSF_005710</name>
</gene>
<protein>
    <recommendedName>
        <fullName evidence="9">Copper oxidase</fullName>
    </recommendedName>
</protein>
<dbReference type="EMBL" id="BNJK01000001">
    <property type="protein sequence ID" value="GHO90523.1"/>
    <property type="molecule type" value="Genomic_DNA"/>
</dbReference>
<keyword evidence="3" id="KW-0186">Copper</keyword>
<dbReference type="Gene3D" id="2.60.40.420">
    <property type="entry name" value="Cupredoxins - blue copper proteins"/>
    <property type="match status" value="3"/>
</dbReference>
<sequence>MGIRRCFVWLGLSELLVVIKLGTLVSKWVFFGWIFAQDRMLLDFPLLALPALSVLLFSFPFLSSMAQSLPRDGESPAKQDATAPALRIPALITVVGVALDTYLTLIYTDPGYLPLFLIVFALFCFVLWFWQTRRKKTSVMPVDNSRRRGLIRTIPVLATALLAPTAWYLWSMQASRLPDRIPMMGDMTDSMVGNMMGQQSQQKMISVTELTGPKSGEPDQRFTLTAQETQVQLSSGAIVNAWTFNGQVPGPQLQVHQGDMVEVKLINKLSREGVTLHWHGLDVPNAEDGVAGVTQNAVQPGGSFTYRFVVKNQPGTYWYHSHQASQESVEKGLFGALIVLPQNDSFTGKDIPVIAHSWPTKKGSTQQAFDTFDTLKQLSVQPGTPVRLRLINTDSLPINFALSGTPFKVIAIDGADLNAPTELTKQRLLVAAGGRYDIQFTMPDTAVSLDWLQKSSKVSFLLSQDATASAPALADGPVFNPATYGSPLKTPLSLSSRFDKEFTLVLDDMYGFYDGNMASLWPINGKVFPNTPMLMVREGDLVKVSFVNRSWMDHPMHLHGHHMLVLSYNGWPVTGSPWWVDTLNIAPGESYEVTFRADNPGIWMDHCHNLNHAAAGMILHLGYEGVYSPFEVGSGTVNQPE</sequence>
<dbReference type="PROSITE" id="PS00080">
    <property type="entry name" value="MULTICOPPER_OXIDASE2"/>
    <property type="match status" value="1"/>
</dbReference>
<keyword evidence="4" id="KW-0812">Transmembrane</keyword>
<feature type="transmembrane region" description="Helical" evidence="4">
    <location>
        <begin position="150"/>
        <end position="170"/>
    </location>
</feature>
<feature type="domain" description="Plastocyanin-like" evidence="6">
    <location>
        <begin position="226"/>
        <end position="343"/>
    </location>
</feature>
<name>A0A8J3IDF1_9CHLR</name>
<dbReference type="RefSeq" id="WP_220201477.1">
    <property type="nucleotide sequence ID" value="NZ_BNJK01000001.1"/>
</dbReference>
<dbReference type="PANTHER" id="PTHR11709:SF394">
    <property type="entry name" value="FI03373P-RELATED"/>
    <property type="match status" value="1"/>
</dbReference>
<reference evidence="7" key="1">
    <citation type="submission" date="2020-10" db="EMBL/GenBank/DDBJ databases">
        <title>Taxonomic study of unclassified bacteria belonging to the class Ktedonobacteria.</title>
        <authorList>
            <person name="Yabe S."/>
            <person name="Wang C.M."/>
            <person name="Zheng Y."/>
            <person name="Sakai Y."/>
            <person name="Cavaletti L."/>
            <person name="Monciardini P."/>
            <person name="Donadio S."/>
        </authorList>
    </citation>
    <scope>NUCLEOTIDE SEQUENCE</scope>
    <source>
        <strain evidence="7">ID150040</strain>
    </source>
</reference>
<dbReference type="PANTHER" id="PTHR11709">
    <property type="entry name" value="MULTI-COPPER OXIDASE"/>
    <property type="match status" value="1"/>
</dbReference>
<dbReference type="InterPro" id="IPR045087">
    <property type="entry name" value="Cu-oxidase_fam"/>
</dbReference>
<feature type="transmembrane region" description="Helical" evidence="4">
    <location>
        <begin position="86"/>
        <end position="105"/>
    </location>
</feature>
<dbReference type="Pfam" id="PF07731">
    <property type="entry name" value="Cu-oxidase_2"/>
    <property type="match status" value="1"/>
</dbReference>
<dbReference type="InterPro" id="IPR008972">
    <property type="entry name" value="Cupredoxin"/>
</dbReference>
<dbReference type="SUPFAM" id="SSF49503">
    <property type="entry name" value="Cupredoxins"/>
    <property type="match status" value="3"/>
</dbReference>
<dbReference type="AlphaFoldDB" id="A0A8J3IDF1"/>
<keyword evidence="4" id="KW-1133">Transmembrane helix</keyword>
<evidence type="ECO:0000256" key="3">
    <source>
        <dbReference type="ARBA" id="ARBA00023008"/>
    </source>
</evidence>
<evidence type="ECO:0000259" key="6">
    <source>
        <dbReference type="Pfam" id="PF07732"/>
    </source>
</evidence>
<accession>A0A8J3IDF1</accession>
<feature type="transmembrane region" description="Helical" evidence="4">
    <location>
        <begin position="7"/>
        <end position="35"/>
    </location>
</feature>
<dbReference type="Proteomes" id="UP000597444">
    <property type="component" value="Unassembled WGS sequence"/>
</dbReference>
<evidence type="ECO:0000256" key="2">
    <source>
        <dbReference type="ARBA" id="ARBA00023002"/>
    </source>
</evidence>
<dbReference type="GO" id="GO:0005507">
    <property type="term" value="F:copper ion binding"/>
    <property type="evidence" value="ECO:0007669"/>
    <property type="project" value="InterPro"/>
</dbReference>
<keyword evidence="2" id="KW-0560">Oxidoreductase</keyword>
<proteinExistence type="predicted"/>